<evidence type="ECO:0000256" key="1">
    <source>
        <dbReference type="SAM" id="Phobius"/>
    </source>
</evidence>
<evidence type="ECO:0000313" key="3">
    <source>
        <dbReference type="Proteomes" id="UP000243348"/>
    </source>
</evidence>
<reference evidence="2 3" key="1">
    <citation type="journal article" date="2012" name="Genome Biol. Evol.">
        <title>Nucleomorph genome sequence of the cryptophyte alga Chroomonas mesostigmatica CCMP1168 reveals lineage-specific gene loss and genome complexity.</title>
        <authorList>
            <person name="Moore C.E."/>
            <person name="Curtis B."/>
            <person name="Mills T."/>
            <person name="Tanifuji G."/>
            <person name="Archibald J.M."/>
        </authorList>
    </citation>
    <scope>NUCLEOTIDE SEQUENCE [LARGE SCALE GENOMIC DNA]</scope>
    <source>
        <strain evidence="2 3">CCMP1168</strain>
    </source>
</reference>
<name>J7G335_9CRYP</name>
<accession>J7G335</accession>
<feature type="transmembrane region" description="Helical" evidence="1">
    <location>
        <begin position="426"/>
        <end position="444"/>
    </location>
</feature>
<protein>
    <submittedName>
        <fullName evidence="2">Uncharacterized protein</fullName>
    </submittedName>
</protein>
<dbReference type="Proteomes" id="UP000243348">
    <property type="component" value="Nucleomorph 2"/>
</dbReference>
<gene>
    <name evidence="2" type="ORF">CMESO_278</name>
</gene>
<sequence>MARYWVDWASNSFCYSKSSFFFFWKIFSEKIIYGKNFRFLVFFLKISKILFSNRRRLFKKTLKIFFCFSFISQLSFDNLKPDEFSFKILFFIFKNIIQSSKNFDNTFKNLFIKTILFFPDGLSIKSNFLYILISKTLFYLHLKILKKSLFIGKILMKFQKNGNKNDIVAIFLLKIFLKDFTKFLPNNFFAYIKLTHTSVVSTIKKKNYIFLKEIGIKNFTNFDMQKLNARFFLITISYKKRKSVNLTKKIPSFNLNNKKNDKIFFSTKNFFYSKAFFKINIILKKKKHKKKKFKSKKFIGYFNYYFLNISFLVSNFFLVNYIMKKNLVFYHFRNVMVFFVWQDYQTNELCIKQHLKSILEKKILLKNSRFDRRIYNLSFELLFDKMNRKKKLKKNHKWILKNIERSADNFNSILKWKNNIVQPKPTLLIFFFEFLIFGLLSPNYQIEKIFFISLIFFIGKSNHHFYSTKNIYEWKNNIRDFDFFGKNSYLLKKFYKIEQKKFFSPIIFLDKDRYRFNFFKKFELLFPIYFINQKKIQKWIEKMSKQTFQIVFFFIYFSNKKFFKSKIRKIFERNFLLFSYCWSQVNFFSNFLKLNSFFKKENFNQKKRNSQILDRKIYKIKFYRAMFFCIFFQKCHFCDILWNFSPKNFYFFIENIGEKFSFMDKEKKKILIIFFHSTTLTFIKFKNLSKKKYSIFFKNFGLNEYFSLCKKNSKKSNQKLVNQEKKRNLKFSFFFLFYKRTKKNQ</sequence>
<organism evidence="2 3">
    <name type="scientific">Chroomonas mesostigmatica CCMP1168</name>
    <dbReference type="NCBI Taxonomy" id="1195612"/>
    <lineage>
        <taxon>Eukaryota</taxon>
        <taxon>Cryptophyceae</taxon>
        <taxon>Pyrenomonadales</taxon>
        <taxon>Chroomonadaceae</taxon>
        <taxon>Chroomonas</taxon>
    </lineage>
</organism>
<keyword evidence="1" id="KW-0812">Transmembrane</keyword>
<feature type="transmembrane region" description="Helical" evidence="1">
    <location>
        <begin position="304"/>
        <end position="323"/>
    </location>
</feature>
<keyword evidence="2" id="KW-0542">Nucleomorph</keyword>
<proteinExistence type="predicted"/>
<dbReference type="AlphaFoldDB" id="J7G335"/>
<keyword evidence="1" id="KW-0472">Membrane</keyword>
<evidence type="ECO:0000313" key="2">
    <source>
        <dbReference type="EMBL" id="AFP65449.1"/>
    </source>
</evidence>
<keyword evidence="1" id="KW-1133">Transmembrane helix</keyword>
<geneLocation type="nucleomorph" evidence="2"/>
<dbReference type="EMBL" id="CP003681">
    <property type="protein sequence ID" value="AFP65449.1"/>
    <property type="molecule type" value="Genomic_DNA"/>
</dbReference>